<organism evidence="3 4">
    <name type="scientific">Cypionkella sinensis</name>
    <dbReference type="NCBI Taxonomy" id="1756043"/>
    <lineage>
        <taxon>Bacteria</taxon>
        <taxon>Pseudomonadati</taxon>
        <taxon>Pseudomonadota</taxon>
        <taxon>Alphaproteobacteria</taxon>
        <taxon>Rhodobacterales</taxon>
        <taxon>Paracoccaceae</taxon>
        <taxon>Cypionkella</taxon>
    </lineage>
</organism>
<protein>
    <recommendedName>
        <fullName evidence="5">Lipoprotein</fullName>
    </recommendedName>
</protein>
<evidence type="ECO:0000256" key="1">
    <source>
        <dbReference type="SAM" id="MobiDB-lite"/>
    </source>
</evidence>
<feature type="region of interest" description="Disordered" evidence="1">
    <location>
        <begin position="22"/>
        <end position="41"/>
    </location>
</feature>
<dbReference type="Proteomes" id="UP001595547">
    <property type="component" value="Unassembled WGS sequence"/>
</dbReference>
<keyword evidence="2" id="KW-0732">Signal</keyword>
<feature type="chain" id="PRO_5046084342" description="Lipoprotein" evidence="2">
    <location>
        <begin position="17"/>
        <end position="179"/>
    </location>
</feature>
<evidence type="ECO:0000256" key="2">
    <source>
        <dbReference type="SAM" id="SignalP"/>
    </source>
</evidence>
<reference evidence="4" key="1">
    <citation type="journal article" date="2019" name="Int. J. Syst. Evol. Microbiol.">
        <title>The Global Catalogue of Microorganisms (GCM) 10K type strain sequencing project: providing services to taxonomists for standard genome sequencing and annotation.</title>
        <authorList>
            <consortium name="The Broad Institute Genomics Platform"/>
            <consortium name="The Broad Institute Genome Sequencing Center for Infectious Disease"/>
            <person name="Wu L."/>
            <person name="Ma J."/>
        </authorList>
    </citation>
    <scope>NUCLEOTIDE SEQUENCE [LARGE SCALE GENOMIC DNA]</scope>
    <source>
        <strain evidence="4">KCTC 52039</strain>
    </source>
</reference>
<gene>
    <name evidence="3" type="ORF">ACFOGH_01350</name>
</gene>
<dbReference type="RefSeq" id="WP_380071258.1">
    <property type="nucleotide sequence ID" value="NZ_JBHRTO010000001.1"/>
</dbReference>
<evidence type="ECO:0000313" key="4">
    <source>
        <dbReference type="Proteomes" id="UP001595547"/>
    </source>
</evidence>
<keyword evidence="4" id="KW-1185">Reference proteome</keyword>
<dbReference type="EMBL" id="JBHRTO010000001">
    <property type="protein sequence ID" value="MFC3179622.1"/>
    <property type="molecule type" value="Genomic_DNA"/>
</dbReference>
<feature type="signal peptide" evidence="2">
    <location>
        <begin position="1"/>
        <end position="16"/>
    </location>
</feature>
<dbReference type="PROSITE" id="PS51257">
    <property type="entry name" value="PROKAR_LIPOPROTEIN"/>
    <property type="match status" value="1"/>
</dbReference>
<comment type="caution">
    <text evidence="3">The sequence shown here is derived from an EMBL/GenBank/DDBJ whole genome shotgun (WGS) entry which is preliminary data.</text>
</comment>
<feature type="region of interest" description="Disordered" evidence="1">
    <location>
        <begin position="50"/>
        <end position="78"/>
    </location>
</feature>
<evidence type="ECO:0008006" key="5">
    <source>
        <dbReference type="Google" id="ProtNLM"/>
    </source>
</evidence>
<accession>A0ABV7IX13</accession>
<proteinExistence type="predicted"/>
<name>A0ABV7IX13_9RHOB</name>
<sequence length="179" mass="18924">MVKVAYVVLLAPLLMAGCPDPNQTTTQPSRDAAISANDSKGCELKNPTGTGFCEDGRHGTGSTAAERAARKQPSDPYAGFTPSQCETGMGAMGGFWGNLGRVKQWQAYCAALENGELNNAPTSNAAATARPAPQAAAPIDDGDHSGTWYCDDSVDGAGNYGTWEMTQHPERFYDCKRVN</sequence>
<evidence type="ECO:0000313" key="3">
    <source>
        <dbReference type="EMBL" id="MFC3179622.1"/>
    </source>
</evidence>